<keyword evidence="2" id="KW-0472">Membrane</keyword>
<evidence type="ECO:0000256" key="1">
    <source>
        <dbReference type="SAM" id="MobiDB-lite"/>
    </source>
</evidence>
<name>A0ABR4L3E2_9EURO</name>
<comment type="caution">
    <text evidence="3">The sequence shown here is derived from an EMBL/GenBank/DDBJ whole genome shotgun (WGS) entry which is preliminary data.</text>
</comment>
<dbReference type="Proteomes" id="UP001610444">
    <property type="component" value="Unassembled WGS sequence"/>
</dbReference>
<evidence type="ECO:0000313" key="3">
    <source>
        <dbReference type="EMBL" id="KAL2859020.1"/>
    </source>
</evidence>
<protein>
    <submittedName>
        <fullName evidence="3">Uncharacterized protein</fullName>
    </submittedName>
</protein>
<proteinExistence type="predicted"/>
<keyword evidence="2" id="KW-1133">Transmembrane helix</keyword>
<organism evidence="3 4">
    <name type="scientific">Aspergillus pseudodeflectus</name>
    <dbReference type="NCBI Taxonomy" id="176178"/>
    <lineage>
        <taxon>Eukaryota</taxon>
        <taxon>Fungi</taxon>
        <taxon>Dikarya</taxon>
        <taxon>Ascomycota</taxon>
        <taxon>Pezizomycotina</taxon>
        <taxon>Eurotiomycetes</taxon>
        <taxon>Eurotiomycetidae</taxon>
        <taxon>Eurotiales</taxon>
        <taxon>Aspergillaceae</taxon>
        <taxon>Aspergillus</taxon>
        <taxon>Aspergillus subgen. Nidulantes</taxon>
    </lineage>
</organism>
<evidence type="ECO:0000313" key="4">
    <source>
        <dbReference type="Proteomes" id="UP001610444"/>
    </source>
</evidence>
<keyword evidence="2" id="KW-0812">Transmembrane</keyword>
<dbReference type="RefSeq" id="XP_070903984.1">
    <property type="nucleotide sequence ID" value="XM_071038716.1"/>
</dbReference>
<reference evidence="3 4" key="1">
    <citation type="submission" date="2024-07" db="EMBL/GenBank/DDBJ databases">
        <title>Section-level genome sequencing and comparative genomics of Aspergillus sections Usti and Cavernicolus.</title>
        <authorList>
            <consortium name="Lawrence Berkeley National Laboratory"/>
            <person name="Nybo J.L."/>
            <person name="Vesth T.C."/>
            <person name="Theobald S."/>
            <person name="Frisvad J.C."/>
            <person name="Larsen T.O."/>
            <person name="Kjaerboelling I."/>
            <person name="Rothschild-Mancinelli K."/>
            <person name="Lyhne E.K."/>
            <person name="Kogle M.E."/>
            <person name="Barry K."/>
            <person name="Clum A."/>
            <person name="Na H."/>
            <person name="Ledsgaard L."/>
            <person name="Lin J."/>
            <person name="Lipzen A."/>
            <person name="Kuo A."/>
            <person name="Riley R."/>
            <person name="Mondo S."/>
            <person name="LaButti K."/>
            <person name="Haridas S."/>
            <person name="Pangalinan J."/>
            <person name="Salamov A.A."/>
            <person name="Simmons B.A."/>
            <person name="Magnuson J.K."/>
            <person name="Chen J."/>
            <person name="Drula E."/>
            <person name="Henrissat B."/>
            <person name="Wiebenga A."/>
            <person name="Lubbers R.J."/>
            <person name="Gomes A.C."/>
            <person name="Macurrencykelacurrency M.R."/>
            <person name="Stajich J."/>
            <person name="Grigoriev I.V."/>
            <person name="Mortensen U.H."/>
            <person name="De vries R.P."/>
            <person name="Baker S.E."/>
            <person name="Andersen M.R."/>
        </authorList>
    </citation>
    <scope>NUCLEOTIDE SEQUENCE [LARGE SCALE GENOMIC DNA]</scope>
    <source>
        <strain evidence="3 4">CBS 756.74</strain>
    </source>
</reference>
<feature type="region of interest" description="Disordered" evidence="1">
    <location>
        <begin position="1"/>
        <end position="33"/>
    </location>
</feature>
<dbReference type="EMBL" id="JBFXLR010000004">
    <property type="protein sequence ID" value="KAL2859020.1"/>
    <property type="molecule type" value="Genomic_DNA"/>
</dbReference>
<dbReference type="GeneID" id="98153880"/>
<sequence length="103" mass="11295">MADHHQPPAYTDPSPDPPPYDFATDPPQPFNQQLLNPQLIYNTFLDETHPDDSQPESRSCRVDDEALATIFFVVVIGLVILLPGLQGEGLGSRSWPLRTGGPG</sequence>
<accession>A0ABR4L3E2</accession>
<gene>
    <name evidence="3" type="ORF">BJX68DRAFT_227663</name>
</gene>
<feature type="transmembrane region" description="Helical" evidence="2">
    <location>
        <begin position="66"/>
        <end position="85"/>
    </location>
</feature>
<evidence type="ECO:0000256" key="2">
    <source>
        <dbReference type="SAM" id="Phobius"/>
    </source>
</evidence>
<keyword evidence="4" id="KW-1185">Reference proteome</keyword>